<dbReference type="InterPro" id="IPR040256">
    <property type="entry name" value="At4g02000-like"/>
</dbReference>
<dbReference type="GeneID" id="104744160"/>
<name>A0ABM0VZ74_CAMSA</name>
<gene>
    <name evidence="3" type="primary">LOC104744160</name>
</gene>
<evidence type="ECO:0000259" key="1">
    <source>
        <dbReference type="Pfam" id="PF14111"/>
    </source>
</evidence>
<evidence type="ECO:0000313" key="2">
    <source>
        <dbReference type="Proteomes" id="UP000694864"/>
    </source>
</evidence>
<dbReference type="RefSeq" id="XP_010463475.1">
    <property type="nucleotide sequence ID" value="XM_010465173.1"/>
</dbReference>
<dbReference type="PANTHER" id="PTHR31286">
    <property type="entry name" value="GLYCINE-RICH CELL WALL STRUCTURAL PROTEIN 1.8-LIKE"/>
    <property type="match status" value="1"/>
</dbReference>
<feature type="domain" description="DUF4283" evidence="1">
    <location>
        <begin position="43"/>
        <end position="124"/>
    </location>
</feature>
<dbReference type="Proteomes" id="UP000694864">
    <property type="component" value="Chromosome 14"/>
</dbReference>
<proteinExistence type="predicted"/>
<keyword evidence="2" id="KW-1185">Reference proteome</keyword>
<dbReference type="InterPro" id="IPR025558">
    <property type="entry name" value="DUF4283"/>
</dbReference>
<dbReference type="PANTHER" id="PTHR31286:SF99">
    <property type="entry name" value="DUF4283 DOMAIN-CONTAINING PROTEIN"/>
    <property type="match status" value="1"/>
</dbReference>
<protein>
    <submittedName>
        <fullName evidence="3">Uncharacterized protein LOC104744160</fullName>
    </submittedName>
</protein>
<organism evidence="2 3">
    <name type="scientific">Camelina sativa</name>
    <name type="common">False flax</name>
    <name type="synonym">Myagrum sativum</name>
    <dbReference type="NCBI Taxonomy" id="90675"/>
    <lineage>
        <taxon>Eukaryota</taxon>
        <taxon>Viridiplantae</taxon>
        <taxon>Streptophyta</taxon>
        <taxon>Embryophyta</taxon>
        <taxon>Tracheophyta</taxon>
        <taxon>Spermatophyta</taxon>
        <taxon>Magnoliopsida</taxon>
        <taxon>eudicotyledons</taxon>
        <taxon>Gunneridae</taxon>
        <taxon>Pentapetalae</taxon>
        <taxon>rosids</taxon>
        <taxon>malvids</taxon>
        <taxon>Brassicales</taxon>
        <taxon>Brassicaceae</taxon>
        <taxon>Camelineae</taxon>
        <taxon>Camelina</taxon>
    </lineage>
</organism>
<dbReference type="Pfam" id="PF14111">
    <property type="entry name" value="DUF4283"/>
    <property type="match status" value="1"/>
</dbReference>
<evidence type="ECO:0000313" key="3">
    <source>
        <dbReference type="RefSeq" id="XP_010463475.1"/>
    </source>
</evidence>
<reference evidence="2" key="1">
    <citation type="journal article" date="2014" name="Nat. Commun.">
        <title>The emerging biofuel crop Camelina sativa retains a highly undifferentiated hexaploid genome structure.</title>
        <authorList>
            <person name="Kagale S."/>
            <person name="Koh C."/>
            <person name="Nixon J."/>
            <person name="Bollina V."/>
            <person name="Clarke W.E."/>
            <person name="Tuteja R."/>
            <person name="Spillane C."/>
            <person name="Robinson S.J."/>
            <person name="Links M.G."/>
            <person name="Clarke C."/>
            <person name="Higgins E.E."/>
            <person name="Huebert T."/>
            <person name="Sharpe A.G."/>
            <person name="Parkin I.A."/>
        </authorList>
    </citation>
    <scope>NUCLEOTIDE SEQUENCE [LARGE SCALE GENOMIC DNA]</scope>
    <source>
        <strain evidence="2">cv. DH55</strain>
    </source>
</reference>
<accession>A0ABM0VZ74</accession>
<sequence length="264" mass="29947">MLVSEAVLDNEFVMARVSLEFPNGANGEPLVTIGQEMLDAMHGLWKQCMIVKVFGKHIRLSVLSRRLREMWKPKGAMYVMDLPRQFFMVRFEQEDEYLAALIGGPWRAFGSYLMVQAWSPDFDPLKDEIVTTPVWLRLSNIPISFYHQSILMSFARGLGKPIKVDLTMLKFERGRFARICVEVDLRNPLKGTILVNGKRYFVSYKGLSNICSGCGLYGHMVHACPLRVQDQPVALATPAVEMAVSEPVQRDDGFTEVRRGGRKS</sequence>
<reference evidence="3" key="2">
    <citation type="submission" date="2025-08" db="UniProtKB">
        <authorList>
            <consortium name="RefSeq"/>
        </authorList>
    </citation>
    <scope>IDENTIFICATION</scope>
    <source>
        <tissue evidence="3">Leaf</tissue>
    </source>
</reference>